<dbReference type="InterPro" id="IPR022973">
    <property type="entry name" value="Ribosomal_uL10_bac"/>
</dbReference>
<dbReference type="EMBL" id="MTKR01000122">
    <property type="protein sequence ID" value="RWX50208.1"/>
    <property type="molecule type" value="Genomic_DNA"/>
</dbReference>
<dbReference type="NCBIfam" id="NF000955">
    <property type="entry name" value="PRK00099.1-1"/>
    <property type="match status" value="1"/>
</dbReference>
<keyword evidence="3 6" id="KW-0689">Ribosomal protein</keyword>
<evidence type="ECO:0000313" key="8">
    <source>
        <dbReference type="EMBL" id="RWX50208.1"/>
    </source>
</evidence>
<sequence length="172" mass="18560">MNRESKAKKVDELKDTFANAKFAVVADYRGLKVTEFEQLRVSLREQGGQIQVAKNTLLKLAVQGTDFEGLTQDFTGTTAVAVSFDEPVGSAKALADFSKENEALVVRSAVFEGKMLSADDLVALSKLPSKEQLLGQLCGVLAAVPTKLVRTLNAAPSNLVYALQAIKDQKEN</sequence>
<organism evidence="7 9">
    <name type="scientific">Candidatus Electrothrix marina</name>
    <dbReference type="NCBI Taxonomy" id="1859130"/>
    <lineage>
        <taxon>Bacteria</taxon>
        <taxon>Pseudomonadati</taxon>
        <taxon>Thermodesulfobacteriota</taxon>
        <taxon>Desulfobulbia</taxon>
        <taxon>Desulfobulbales</taxon>
        <taxon>Desulfobulbaceae</taxon>
        <taxon>Candidatus Electrothrix</taxon>
    </lineage>
</organism>
<dbReference type="Gene3D" id="3.30.70.1730">
    <property type="match status" value="1"/>
</dbReference>
<keyword evidence="4 6" id="KW-0687">Ribonucleoprotein</keyword>
<protein>
    <recommendedName>
        <fullName evidence="5 6">Large ribosomal subunit protein uL10</fullName>
    </recommendedName>
</protein>
<dbReference type="GO" id="GO:0006412">
    <property type="term" value="P:translation"/>
    <property type="evidence" value="ECO:0007669"/>
    <property type="project" value="UniProtKB-UniRule"/>
</dbReference>
<evidence type="ECO:0000313" key="7">
    <source>
        <dbReference type="EMBL" id="RWX49273.1"/>
    </source>
</evidence>
<gene>
    <name evidence="6" type="primary">rplJ</name>
    <name evidence="7" type="ORF">VT99_101112</name>
    <name evidence="8" type="ORF">VU00_11222</name>
</gene>
<evidence type="ECO:0000256" key="3">
    <source>
        <dbReference type="ARBA" id="ARBA00022980"/>
    </source>
</evidence>
<dbReference type="EMBL" id="MTKQ01000011">
    <property type="protein sequence ID" value="RWX49273.1"/>
    <property type="molecule type" value="Genomic_DNA"/>
</dbReference>
<dbReference type="CDD" id="cd05797">
    <property type="entry name" value="Ribosomal_L10"/>
    <property type="match status" value="1"/>
</dbReference>
<dbReference type="PANTHER" id="PTHR11560">
    <property type="entry name" value="39S RIBOSOMAL PROTEIN L10, MITOCHONDRIAL"/>
    <property type="match status" value="1"/>
</dbReference>
<comment type="function">
    <text evidence="1 6">Forms part of the ribosomal stalk, playing a central role in the interaction of the ribosome with GTP-bound translation factors.</text>
</comment>
<evidence type="ECO:0000256" key="4">
    <source>
        <dbReference type="ARBA" id="ARBA00023274"/>
    </source>
</evidence>
<dbReference type="InterPro" id="IPR043141">
    <property type="entry name" value="Ribosomal_uL10-like_sf"/>
</dbReference>
<proteinExistence type="inferred from homology"/>
<evidence type="ECO:0000313" key="10">
    <source>
        <dbReference type="Proteomes" id="UP000287615"/>
    </source>
</evidence>
<accession>A0A3S3QJU1</accession>
<evidence type="ECO:0000256" key="5">
    <source>
        <dbReference type="ARBA" id="ARBA00035202"/>
    </source>
</evidence>
<dbReference type="InterPro" id="IPR047865">
    <property type="entry name" value="Ribosomal_uL10_bac_type"/>
</dbReference>
<dbReference type="Gene3D" id="6.10.250.290">
    <property type="match status" value="1"/>
</dbReference>
<evidence type="ECO:0000313" key="9">
    <source>
        <dbReference type="Proteomes" id="UP000286862"/>
    </source>
</evidence>
<dbReference type="HAMAP" id="MF_00362">
    <property type="entry name" value="Ribosomal_uL10"/>
    <property type="match status" value="1"/>
</dbReference>
<dbReference type="AlphaFoldDB" id="A0A3S3QJU1"/>
<dbReference type="Pfam" id="PF00466">
    <property type="entry name" value="Ribosomal_L10"/>
    <property type="match status" value="1"/>
</dbReference>
<dbReference type="GO" id="GO:0005840">
    <property type="term" value="C:ribosome"/>
    <property type="evidence" value="ECO:0007669"/>
    <property type="project" value="UniProtKB-KW"/>
</dbReference>
<dbReference type="SUPFAM" id="SSF160369">
    <property type="entry name" value="Ribosomal protein L10-like"/>
    <property type="match status" value="1"/>
</dbReference>
<reference evidence="9 10" key="1">
    <citation type="submission" date="2017-01" db="EMBL/GenBank/DDBJ databases">
        <title>The cable genome- insights into the physiology and evolution of filamentous bacteria capable of sulfide oxidation via long distance electron transfer.</title>
        <authorList>
            <person name="Schreiber L."/>
            <person name="Bjerg J.T."/>
            <person name="Boggild A."/>
            <person name="Van De Vossenberg J."/>
            <person name="Meysman F."/>
            <person name="Nielsen L.P."/>
            <person name="Schramm A."/>
            <person name="Kjeldsen K.U."/>
        </authorList>
    </citation>
    <scope>NUCLEOTIDE SEQUENCE [LARGE SCALE GENOMIC DNA]</scope>
    <source>
        <strain evidence="7">A2</strain>
        <strain evidence="8">A3</strain>
    </source>
</reference>
<comment type="caution">
    <text evidence="7">The sequence shown here is derived from an EMBL/GenBank/DDBJ whole genome shotgun (WGS) entry which is preliminary data.</text>
</comment>
<keyword evidence="6" id="KW-0694">RNA-binding</keyword>
<dbReference type="GO" id="GO:1990904">
    <property type="term" value="C:ribonucleoprotein complex"/>
    <property type="evidence" value="ECO:0007669"/>
    <property type="project" value="UniProtKB-KW"/>
</dbReference>
<name>A0A3S3QJU1_9BACT</name>
<dbReference type="Proteomes" id="UP000287615">
    <property type="component" value="Unassembled WGS sequence"/>
</dbReference>
<evidence type="ECO:0000256" key="1">
    <source>
        <dbReference type="ARBA" id="ARBA00002633"/>
    </source>
</evidence>
<evidence type="ECO:0000256" key="2">
    <source>
        <dbReference type="ARBA" id="ARBA00008889"/>
    </source>
</evidence>
<dbReference type="InterPro" id="IPR001790">
    <property type="entry name" value="Ribosomal_uL10"/>
</dbReference>
<dbReference type="Proteomes" id="UP000286862">
    <property type="component" value="Unassembled WGS sequence"/>
</dbReference>
<keyword evidence="6" id="KW-0699">rRNA-binding</keyword>
<comment type="subunit">
    <text evidence="6">Part of the ribosomal stalk of the 50S ribosomal subunit. The N-terminus interacts with L11 and the large rRNA to form the base of the stalk. The C-terminus forms an elongated spine to which L12 dimers bind in a sequential fashion forming a multimeric L10(L12)X complex.</text>
</comment>
<evidence type="ECO:0000256" key="6">
    <source>
        <dbReference type="HAMAP-Rule" id="MF_00362"/>
    </source>
</evidence>
<dbReference type="GO" id="GO:0070180">
    <property type="term" value="F:large ribosomal subunit rRNA binding"/>
    <property type="evidence" value="ECO:0007669"/>
    <property type="project" value="UniProtKB-UniRule"/>
</dbReference>
<comment type="similarity">
    <text evidence="2 6">Belongs to the universal ribosomal protein uL10 family.</text>
</comment>